<evidence type="ECO:0000256" key="2">
    <source>
        <dbReference type="ARBA" id="ARBA00023315"/>
    </source>
</evidence>
<sequence length="170" mass="19353">MPGTQFLSGDRLTLRPVEPDDYGFLARHWNDPIVRHGTNRYTPVTESDIADLLATDDTVHFLSCRDGEPIGLTWLFQVSDVHGNAELGYWIATAESGQGYATEAARLCLRYAVDERNLRKVIARVFEDNDASMRVLEKLGFREEGRLRDHYYVDGRRVNAVLYGILDAEF</sequence>
<comment type="caution">
    <text evidence="5">The sequence shown here is derived from an EMBL/GenBank/DDBJ whole genome shotgun (WGS) entry which is preliminary data.</text>
</comment>
<dbReference type="OrthoDB" id="120213at2157"/>
<dbReference type="AlphaFoldDB" id="A0A2A5QWA1"/>
<organism evidence="5 6">
    <name type="scientific">Natrinema ejinorense</name>
    <dbReference type="NCBI Taxonomy" id="373386"/>
    <lineage>
        <taxon>Archaea</taxon>
        <taxon>Methanobacteriati</taxon>
        <taxon>Methanobacteriota</taxon>
        <taxon>Stenosarchaea group</taxon>
        <taxon>Halobacteria</taxon>
        <taxon>Halobacteriales</taxon>
        <taxon>Natrialbaceae</taxon>
        <taxon>Natrinema</taxon>
    </lineage>
</organism>
<evidence type="ECO:0000256" key="1">
    <source>
        <dbReference type="ARBA" id="ARBA00022679"/>
    </source>
</evidence>
<protein>
    <submittedName>
        <fullName evidence="5">GNAT family N-acetyltransferase</fullName>
    </submittedName>
</protein>
<dbReference type="PANTHER" id="PTHR43792:SF8">
    <property type="entry name" value="[RIBOSOMAL PROTEIN US5]-ALANINE N-ACETYLTRANSFERASE"/>
    <property type="match status" value="1"/>
</dbReference>
<dbReference type="GO" id="GO:0016747">
    <property type="term" value="F:acyltransferase activity, transferring groups other than amino-acyl groups"/>
    <property type="evidence" value="ECO:0007669"/>
    <property type="project" value="InterPro"/>
</dbReference>
<dbReference type="RefSeq" id="WP_097380039.1">
    <property type="nucleotide sequence ID" value="NZ_NXNI01000001.1"/>
</dbReference>
<evidence type="ECO:0000259" key="4">
    <source>
        <dbReference type="PROSITE" id="PS51186"/>
    </source>
</evidence>
<dbReference type="Pfam" id="PF13302">
    <property type="entry name" value="Acetyltransf_3"/>
    <property type="match status" value="1"/>
</dbReference>
<dbReference type="Proteomes" id="UP000219689">
    <property type="component" value="Unassembled WGS sequence"/>
</dbReference>
<keyword evidence="6" id="KW-1185">Reference proteome</keyword>
<comment type="similarity">
    <text evidence="3">Belongs to the acetyltransferase family. RimJ subfamily.</text>
</comment>
<gene>
    <name evidence="5" type="ORF">CP557_11500</name>
</gene>
<dbReference type="EMBL" id="NXNI01000001">
    <property type="protein sequence ID" value="PCR91095.1"/>
    <property type="molecule type" value="Genomic_DNA"/>
</dbReference>
<dbReference type="InterPro" id="IPR016181">
    <property type="entry name" value="Acyl_CoA_acyltransferase"/>
</dbReference>
<proteinExistence type="inferred from homology"/>
<evidence type="ECO:0000256" key="3">
    <source>
        <dbReference type="ARBA" id="ARBA00038502"/>
    </source>
</evidence>
<accession>A0A2A5QWA1</accession>
<keyword evidence="1 5" id="KW-0808">Transferase</keyword>
<dbReference type="PROSITE" id="PS51186">
    <property type="entry name" value="GNAT"/>
    <property type="match status" value="1"/>
</dbReference>
<dbReference type="InterPro" id="IPR051531">
    <property type="entry name" value="N-acetyltransferase"/>
</dbReference>
<evidence type="ECO:0000313" key="6">
    <source>
        <dbReference type="Proteomes" id="UP000219689"/>
    </source>
</evidence>
<dbReference type="Gene3D" id="3.40.630.30">
    <property type="match status" value="1"/>
</dbReference>
<dbReference type="PANTHER" id="PTHR43792">
    <property type="entry name" value="GNAT FAMILY, PUTATIVE (AFU_ORTHOLOGUE AFUA_3G00765)-RELATED-RELATED"/>
    <property type="match status" value="1"/>
</dbReference>
<dbReference type="SUPFAM" id="SSF55729">
    <property type="entry name" value="Acyl-CoA N-acyltransferases (Nat)"/>
    <property type="match status" value="1"/>
</dbReference>
<name>A0A2A5QWA1_9EURY</name>
<feature type="domain" description="N-acetyltransferase" evidence="4">
    <location>
        <begin position="12"/>
        <end position="168"/>
    </location>
</feature>
<evidence type="ECO:0000313" key="5">
    <source>
        <dbReference type="EMBL" id="PCR91095.1"/>
    </source>
</evidence>
<dbReference type="InterPro" id="IPR000182">
    <property type="entry name" value="GNAT_dom"/>
</dbReference>
<keyword evidence="2" id="KW-0012">Acyltransferase</keyword>
<reference evidence="5 6" key="1">
    <citation type="submission" date="2017-09" db="EMBL/GenBank/DDBJ databases">
        <title>Genome sequences of Natrinema ejinorence JCM 13890T.</title>
        <authorList>
            <person name="Roh S.W."/>
            <person name="Kim Y.B."/>
            <person name="Kim J.Y."/>
        </authorList>
    </citation>
    <scope>NUCLEOTIDE SEQUENCE [LARGE SCALE GENOMIC DNA]</scope>
    <source>
        <strain evidence="5 6">JCM 13890</strain>
    </source>
</reference>